<dbReference type="Gene3D" id="3.40.50.300">
    <property type="entry name" value="P-loop containing nucleotide triphosphate hydrolases"/>
    <property type="match status" value="1"/>
</dbReference>
<evidence type="ECO:0000313" key="3">
    <source>
        <dbReference type="Proteomes" id="UP001501222"/>
    </source>
</evidence>
<keyword evidence="3" id="KW-1185">Reference proteome</keyword>
<dbReference type="SUPFAM" id="SSF47413">
    <property type="entry name" value="lambda repressor-like DNA-binding domains"/>
    <property type="match status" value="1"/>
</dbReference>
<protein>
    <submittedName>
        <fullName evidence="2">XRE family transcriptional regulator</fullName>
    </submittedName>
</protein>
<dbReference type="InterPro" id="IPR011990">
    <property type="entry name" value="TPR-like_helical_dom_sf"/>
</dbReference>
<dbReference type="PANTHER" id="PTHR47691:SF3">
    <property type="entry name" value="HTH-TYPE TRANSCRIPTIONAL REGULATOR RV0890C-RELATED"/>
    <property type="match status" value="1"/>
</dbReference>
<dbReference type="Gene3D" id="1.25.40.10">
    <property type="entry name" value="Tetratricopeptide repeat domain"/>
    <property type="match status" value="1"/>
</dbReference>
<sequence>MTVSFGHLLKGFRARAGLTQEGLAYRADLSTEAIRALEGSRRRHPRLTTIAQLTSALALSQAEAEQLSAAASRTPGKVSGVPQQLPPALVDFTGRTAELGELCSLLGKAGDSVGVVISAVGGMGGVGKTALAVEACHSVADHYPDGQLYLNLGGGSAPVGTAESLATLLRSLGVPPSGDRDDVQMAVGRYRTALAGRRVLVLLDDAASLEQVLPLIPGTAGSAVVITSRIPLTALPGVRHLGLEVLSEEEALRVLGEVVGHDRVRSDPEAAREVVRRCGLLPLAVRIAGGHPSSQNSGGLSVLARLLADDGGRFAVLSGPAAGVGVSIGLSVQALAESNRPGDSACAEAFAVLALFDGDRFPLRAAAKVLELSLDDAEKLLERLVDVQLLETPALYQYRMHDLVRDVGRQRAVATLAAQERKAIWRRELSCYSSMLWRSSELQSRYSPPEAATWSTGARDIADGDTAADWLTSELGNLARLIRTAVEGDRQDRLTAARMAWGMHRLALVRMHYAEARDLLLAVLGALDEPDNELDDRLLLGLAYMYASLDQYALAVGCLEAALPLARARGDDRQVLACLLDLAYALVQIGRSADAVGVGAEMMALLPGLTDQSLAPSANLVAGVVAGATGDLAGQRAAFDRVLSIRRAGGAGDGPPMQLVYMGFSLVESGQYERGLAMLTGVLDRARADGVEMLELSALDHLGRAWQQRGDLTRAREYFELALPIAIRSPRENREADLRRRLGTIDATLGRPDSARRHWVQAITLYDRVADPAADEIRDLL</sequence>
<evidence type="ECO:0000259" key="1">
    <source>
        <dbReference type="PROSITE" id="PS50943"/>
    </source>
</evidence>
<accession>A0ABP6Z3M6</accession>
<name>A0ABP6Z3M6_9ACTN</name>
<organism evidence="2 3">
    <name type="scientific">Kribbella ginsengisoli</name>
    <dbReference type="NCBI Taxonomy" id="363865"/>
    <lineage>
        <taxon>Bacteria</taxon>
        <taxon>Bacillati</taxon>
        <taxon>Actinomycetota</taxon>
        <taxon>Actinomycetes</taxon>
        <taxon>Propionibacteriales</taxon>
        <taxon>Kribbellaceae</taxon>
        <taxon>Kribbella</taxon>
    </lineage>
</organism>
<dbReference type="Pfam" id="PF13560">
    <property type="entry name" value="HTH_31"/>
    <property type="match status" value="1"/>
</dbReference>
<dbReference type="SUPFAM" id="SSF48452">
    <property type="entry name" value="TPR-like"/>
    <property type="match status" value="2"/>
</dbReference>
<dbReference type="RefSeq" id="WP_344849608.1">
    <property type="nucleotide sequence ID" value="NZ_BAABAA010000020.1"/>
</dbReference>
<dbReference type="Gene3D" id="1.10.260.40">
    <property type="entry name" value="lambda repressor-like DNA-binding domains"/>
    <property type="match status" value="1"/>
</dbReference>
<feature type="domain" description="HTH cro/C1-type" evidence="1">
    <location>
        <begin position="9"/>
        <end position="64"/>
    </location>
</feature>
<dbReference type="InterPro" id="IPR027417">
    <property type="entry name" value="P-loop_NTPase"/>
</dbReference>
<dbReference type="SMART" id="SM00530">
    <property type="entry name" value="HTH_XRE"/>
    <property type="match status" value="1"/>
</dbReference>
<dbReference type="SMART" id="SM00028">
    <property type="entry name" value="TPR"/>
    <property type="match status" value="3"/>
</dbReference>
<dbReference type="InterPro" id="IPR002182">
    <property type="entry name" value="NB-ARC"/>
</dbReference>
<dbReference type="InterPro" id="IPR010982">
    <property type="entry name" value="Lambda_DNA-bd_dom_sf"/>
</dbReference>
<proteinExistence type="predicted"/>
<comment type="caution">
    <text evidence="2">The sequence shown here is derived from an EMBL/GenBank/DDBJ whole genome shotgun (WGS) entry which is preliminary data.</text>
</comment>
<dbReference type="PANTHER" id="PTHR47691">
    <property type="entry name" value="REGULATOR-RELATED"/>
    <property type="match status" value="1"/>
</dbReference>
<dbReference type="InterPro" id="IPR019734">
    <property type="entry name" value="TPR_rpt"/>
</dbReference>
<dbReference type="EMBL" id="BAABAA010000020">
    <property type="protein sequence ID" value="GAA3596615.1"/>
    <property type="molecule type" value="Genomic_DNA"/>
</dbReference>
<dbReference type="Proteomes" id="UP001501222">
    <property type="component" value="Unassembled WGS sequence"/>
</dbReference>
<dbReference type="PROSITE" id="PS50943">
    <property type="entry name" value="HTH_CROC1"/>
    <property type="match status" value="1"/>
</dbReference>
<reference evidence="3" key="1">
    <citation type="journal article" date="2019" name="Int. J. Syst. Evol. Microbiol.">
        <title>The Global Catalogue of Microorganisms (GCM) 10K type strain sequencing project: providing services to taxonomists for standard genome sequencing and annotation.</title>
        <authorList>
            <consortium name="The Broad Institute Genomics Platform"/>
            <consortium name="The Broad Institute Genome Sequencing Center for Infectious Disease"/>
            <person name="Wu L."/>
            <person name="Ma J."/>
        </authorList>
    </citation>
    <scope>NUCLEOTIDE SEQUENCE [LARGE SCALE GENOMIC DNA]</scope>
    <source>
        <strain evidence="3">JCM 16928</strain>
    </source>
</reference>
<gene>
    <name evidence="2" type="ORF">GCM10022235_80030</name>
</gene>
<evidence type="ECO:0000313" key="2">
    <source>
        <dbReference type="EMBL" id="GAA3596615.1"/>
    </source>
</evidence>
<dbReference type="Pfam" id="PF00931">
    <property type="entry name" value="NB-ARC"/>
    <property type="match status" value="1"/>
</dbReference>
<dbReference type="SUPFAM" id="SSF52540">
    <property type="entry name" value="P-loop containing nucleoside triphosphate hydrolases"/>
    <property type="match status" value="1"/>
</dbReference>
<dbReference type="InterPro" id="IPR001387">
    <property type="entry name" value="Cro/C1-type_HTH"/>
</dbReference>
<dbReference type="PRINTS" id="PR00364">
    <property type="entry name" value="DISEASERSIST"/>
</dbReference>